<keyword evidence="4 6" id="KW-1133">Transmembrane helix</keyword>
<dbReference type="EMBL" id="PYGE01000012">
    <property type="protein sequence ID" value="PSL01905.1"/>
    <property type="molecule type" value="Genomic_DNA"/>
</dbReference>
<reference evidence="7 8" key="1">
    <citation type="submission" date="2018-03" db="EMBL/GenBank/DDBJ databases">
        <title>Genomic Encyclopedia of Archaeal and Bacterial Type Strains, Phase II (KMG-II): from individual species to whole genera.</title>
        <authorList>
            <person name="Goeker M."/>
        </authorList>
    </citation>
    <scope>NUCLEOTIDE SEQUENCE [LARGE SCALE GENOMIC DNA]</scope>
    <source>
        <strain evidence="7 8">DSM 45211</strain>
    </source>
</reference>
<evidence type="ECO:0000256" key="1">
    <source>
        <dbReference type="ARBA" id="ARBA00004651"/>
    </source>
</evidence>
<comment type="subcellular location">
    <subcellularLocation>
        <location evidence="1">Cell membrane</location>
        <topology evidence="1">Multi-pass membrane protein</topology>
    </subcellularLocation>
</comment>
<name>A0A2P8DXG2_9ACTN</name>
<accession>A0A2P8DXG2</accession>
<dbReference type="PANTHER" id="PTHR39087:SF2">
    <property type="entry name" value="UPF0104 MEMBRANE PROTEIN MJ1595"/>
    <property type="match status" value="1"/>
</dbReference>
<keyword evidence="3 6" id="KW-0812">Transmembrane</keyword>
<feature type="transmembrane region" description="Helical" evidence="6">
    <location>
        <begin position="32"/>
        <end position="52"/>
    </location>
</feature>
<organism evidence="7 8">
    <name type="scientific">Haloactinopolyspora alba</name>
    <dbReference type="NCBI Taxonomy" id="648780"/>
    <lineage>
        <taxon>Bacteria</taxon>
        <taxon>Bacillati</taxon>
        <taxon>Actinomycetota</taxon>
        <taxon>Actinomycetes</taxon>
        <taxon>Jiangellales</taxon>
        <taxon>Jiangellaceae</taxon>
        <taxon>Haloactinopolyspora</taxon>
    </lineage>
</organism>
<keyword evidence="5 6" id="KW-0472">Membrane</keyword>
<evidence type="ECO:0000313" key="7">
    <source>
        <dbReference type="EMBL" id="PSL01905.1"/>
    </source>
</evidence>
<dbReference type="Pfam" id="PF03706">
    <property type="entry name" value="LPG_synthase_TM"/>
    <property type="match status" value="1"/>
</dbReference>
<proteinExistence type="predicted"/>
<dbReference type="Proteomes" id="UP000243528">
    <property type="component" value="Unassembled WGS sequence"/>
</dbReference>
<dbReference type="GO" id="GO:0005886">
    <property type="term" value="C:plasma membrane"/>
    <property type="evidence" value="ECO:0007669"/>
    <property type="project" value="UniProtKB-SubCell"/>
</dbReference>
<evidence type="ECO:0000313" key="8">
    <source>
        <dbReference type="Proteomes" id="UP000243528"/>
    </source>
</evidence>
<dbReference type="RefSeq" id="WP_106538359.1">
    <property type="nucleotide sequence ID" value="NZ_PYGE01000012.1"/>
</dbReference>
<keyword evidence="2" id="KW-1003">Cell membrane</keyword>
<dbReference type="AlphaFoldDB" id="A0A2P8DXG2"/>
<feature type="transmembrane region" description="Helical" evidence="6">
    <location>
        <begin position="176"/>
        <end position="192"/>
    </location>
</feature>
<feature type="transmembrane region" description="Helical" evidence="6">
    <location>
        <begin position="109"/>
        <end position="127"/>
    </location>
</feature>
<evidence type="ECO:0000256" key="4">
    <source>
        <dbReference type="ARBA" id="ARBA00022989"/>
    </source>
</evidence>
<feature type="transmembrane region" description="Helical" evidence="6">
    <location>
        <begin position="637"/>
        <end position="656"/>
    </location>
</feature>
<evidence type="ECO:0000256" key="2">
    <source>
        <dbReference type="ARBA" id="ARBA00022475"/>
    </source>
</evidence>
<keyword evidence="8" id="KW-1185">Reference proteome</keyword>
<evidence type="ECO:0000256" key="6">
    <source>
        <dbReference type="SAM" id="Phobius"/>
    </source>
</evidence>
<protein>
    <submittedName>
        <fullName evidence="7">Uncharacterized protein (TIRG00374 family)</fullName>
    </submittedName>
</protein>
<evidence type="ECO:0000256" key="5">
    <source>
        <dbReference type="ARBA" id="ARBA00023136"/>
    </source>
</evidence>
<feature type="transmembrane region" description="Helical" evidence="6">
    <location>
        <begin position="688"/>
        <end position="710"/>
    </location>
</feature>
<feature type="transmembrane region" description="Helical" evidence="6">
    <location>
        <begin position="612"/>
        <end position="631"/>
    </location>
</feature>
<sequence>MTAPTEPPGRSAVLSTVDEAPLPPRTRRPIDGLWLLVVSAGITALVAMSIIAERTMTAITADLADLNDRVPEGLVEIVSFTADLAGVVMPPVLVVILMIRGRVRTTVELLVAGVLAAATASLVSSWLRGRAPARLHDSLVPVIDGVEGTPVPPYPAMLVALVTIVSRQDLRRSRHVAIFAIAGSFGVGLLQGEATVGGLLIALGIGAAAGLVVRLFGGQPSVAPSGQKIAATLEANGYRVDALRADRDDQYRHLTADTPDGPLSVIVLDRNDEGAGTLARLVDRVRTREDVLPRQAVTMRETIDRVALQSLAVARAGVRTPPLRSVLRVDGDSAALVYDHVAGRALADLSPDDIDDATLDDLWHQLRKLQRNHVAHRQLSGRTIRIADDGTTWLLAPSGGEVAATDVALRADLAQALTAVAVTVGAQRTAETALRVLGPGPVRSAVPLLQPVALTPGTRRRLKGHRDTLMQLRTLLIDQVGAPAEPVQLQRIKPLSLLTGVGTVVAVYLVGTQLSDVSPEQLLAQMQWPWLLAAGAAMFANYVGMALGILGFVPERVPFRRVLGAQVALSFLRLVAPTTVTNVALNIRMLTKAGVAGPLAAASVAANQVGQVAVTFPLLAVLAVVSGTSAIGGLPSTTTLVVIVGVLLSAALLALIPPIRSRLRTVWSDFAERGLPRLLDVLSDPRKLVMAAGGILLQTISLVVCFYAALRAVGEVVDIAGLAVVQLVGNTLGMAVPTPGGLGAVEAALAAGVSTLGVTSTAAVTGVLVFRIVSFWLPVLPGWIFWTQMRKRDLL</sequence>
<evidence type="ECO:0000256" key="3">
    <source>
        <dbReference type="ARBA" id="ARBA00022692"/>
    </source>
</evidence>
<feature type="transmembrane region" description="Helical" evidence="6">
    <location>
        <begin position="73"/>
        <end position="97"/>
    </location>
</feature>
<dbReference type="PANTHER" id="PTHR39087">
    <property type="entry name" value="UPF0104 MEMBRANE PROTEIN MJ1595"/>
    <property type="match status" value="1"/>
</dbReference>
<feature type="transmembrane region" description="Helical" evidence="6">
    <location>
        <begin position="531"/>
        <end position="553"/>
    </location>
</feature>
<dbReference type="InterPro" id="IPR022791">
    <property type="entry name" value="L-PG_synthase/AglD"/>
</dbReference>
<feature type="transmembrane region" description="Helical" evidence="6">
    <location>
        <begin position="762"/>
        <end position="786"/>
    </location>
</feature>
<dbReference type="OrthoDB" id="5242664at2"/>
<gene>
    <name evidence="7" type="ORF">CLV30_112145</name>
</gene>
<comment type="caution">
    <text evidence="7">The sequence shown here is derived from an EMBL/GenBank/DDBJ whole genome shotgun (WGS) entry which is preliminary data.</text>
</comment>
<feature type="transmembrane region" description="Helical" evidence="6">
    <location>
        <begin position="495"/>
        <end position="511"/>
    </location>
</feature>
<feature type="transmembrane region" description="Helical" evidence="6">
    <location>
        <begin position="198"/>
        <end position="217"/>
    </location>
</feature>